<reference evidence="1 2" key="1">
    <citation type="submission" date="2017-06" db="EMBL/GenBank/DDBJ databases">
        <authorList>
            <person name="Kim H.J."/>
            <person name="Triplett B.A."/>
        </authorList>
    </citation>
    <scope>NUCLEOTIDE SEQUENCE [LARGE SCALE GENOMIC DNA]</scope>
    <source>
        <strain evidence="1 2">DSM 14713</strain>
    </source>
</reference>
<accession>A0A250IQ14</accession>
<evidence type="ECO:0000313" key="1">
    <source>
        <dbReference type="EMBL" id="ATB33332.1"/>
    </source>
</evidence>
<gene>
    <name evidence="1" type="ORF">MEBOL_006824</name>
</gene>
<name>A0A250IQ14_9BACT</name>
<dbReference type="Proteomes" id="UP000217289">
    <property type="component" value="Chromosome"/>
</dbReference>
<dbReference type="Gene3D" id="2.40.160.10">
    <property type="entry name" value="Porin"/>
    <property type="match status" value="1"/>
</dbReference>
<organism evidence="1 2">
    <name type="scientific">Melittangium boletus DSM 14713</name>
    <dbReference type="NCBI Taxonomy" id="1294270"/>
    <lineage>
        <taxon>Bacteria</taxon>
        <taxon>Pseudomonadati</taxon>
        <taxon>Myxococcota</taxon>
        <taxon>Myxococcia</taxon>
        <taxon>Myxococcales</taxon>
        <taxon>Cystobacterineae</taxon>
        <taxon>Archangiaceae</taxon>
        <taxon>Melittangium</taxon>
    </lineage>
</organism>
<dbReference type="SUPFAM" id="SSF56935">
    <property type="entry name" value="Porins"/>
    <property type="match status" value="1"/>
</dbReference>
<dbReference type="InterPro" id="IPR023614">
    <property type="entry name" value="Porin_dom_sf"/>
</dbReference>
<protein>
    <submittedName>
        <fullName evidence="1">Uncharacterized protein</fullName>
    </submittedName>
</protein>
<keyword evidence="2" id="KW-1185">Reference proteome</keyword>
<proteinExistence type="predicted"/>
<evidence type="ECO:0000313" key="2">
    <source>
        <dbReference type="Proteomes" id="UP000217289"/>
    </source>
</evidence>
<sequence length="399" mass="43994">MSPLMRRFISPAAVAALGYVLQGEAHAQALPLPDEFRVGGSLRFSYFIKSWEGQEPNRRRWGDVVFDVFQLTANGRLSNLQLSADYRFYSGYSLLRHGFVTYTFSENTQLQAGVHRAPFGLLPLASHNWFASLPYYLGFEDDSDLGLKLIHTHGPWNLQFAFYKNDEGSYTGRSTASARYSYDVVPVRMANPAEASLGVDQANSETNQLNARATYLFTHGLTSTTELGLSAQAGQLYNAVTHRMGWRWAAAAHIEGIYGPCKVKLEALHYAFRPANPEGSDNSFVTMGAYDAPYKVASQGTLVAAGVSYTLPIDPRGILSRIAIHNDFSLLKKAKAGYATGYQNTIGALINTGPVFTYVDLATGKNNPWLGTHYGDALVEGSPTAPWETRFNINTGYYF</sequence>
<dbReference type="EMBL" id="CP022163">
    <property type="protein sequence ID" value="ATB33332.1"/>
    <property type="molecule type" value="Genomic_DNA"/>
</dbReference>
<dbReference type="AlphaFoldDB" id="A0A250IQ14"/>
<dbReference type="KEGG" id="mbd:MEBOL_006824"/>